<comment type="function">
    <text evidence="7 8">Catalyzes the GTP-dependent ribosomal translocation step during translation elongation. During this step, the ribosome changes from the pre-translocational (PRE) to the post-translocational (POST) state as the newly formed A-site-bound peptidyl-tRNA and P-site-bound deacylated tRNA move to the P and E sites, respectively. Catalyzes the coordinated movement of the two tRNA molecules, the mRNA and conformational changes in the ribosome.</text>
</comment>
<dbReference type="GO" id="GO:0005525">
    <property type="term" value="F:GTP binding"/>
    <property type="evidence" value="ECO:0007669"/>
    <property type="project" value="UniProtKB-UniRule"/>
</dbReference>
<dbReference type="Gene3D" id="3.40.50.300">
    <property type="entry name" value="P-loop containing nucleotide triphosphate hydrolases"/>
    <property type="match status" value="1"/>
</dbReference>
<evidence type="ECO:0000313" key="13">
    <source>
        <dbReference type="Proteomes" id="UP000229641"/>
    </source>
</evidence>
<dbReference type="GO" id="GO:0003746">
    <property type="term" value="F:translation elongation factor activity"/>
    <property type="evidence" value="ECO:0007669"/>
    <property type="project" value="UniProtKB-UniRule"/>
</dbReference>
<dbReference type="SUPFAM" id="SSF54211">
    <property type="entry name" value="Ribosomal protein S5 domain 2-like"/>
    <property type="match status" value="1"/>
</dbReference>
<organism evidence="12 13">
    <name type="scientific">Candidatus Ghiorseimicrobium undicola</name>
    <dbReference type="NCBI Taxonomy" id="1974746"/>
    <lineage>
        <taxon>Bacteria</taxon>
        <taxon>Pseudomonadati</taxon>
        <taxon>Candidatus Omnitrophota</taxon>
        <taxon>Candidatus Ghiorseimicrobium</taxon>
    </lineage>
</organism>
<keyword evidence="4 8" id="KW-0251">Elongation factor</keyword>
<evidence type="ECO:0000256" key="8">
    <source>
        <dbReference type="HAMAP-Rule" id="MF_00054"/>
    </source>
</evidence>
<comment type="similarity">
    <text evidence="1 8">Belongs to the TRAFAC class translation factor GTPase superfamily. Classic translation factor GTPase family. EF-G/EF-2 subfamily.</text>
</comment>
<dbReference type="CDD" id="cd01434">
    <property type="entry name" value="EFG_mtEFG1_IV"/>
    <property type="match status" value="1"/>
</dbReference>
<feature type="region of interest" description="Disordered" evidence="10">
    <location>
        <begin position="139"/>
        <end position="220"/>
    </location>
</feature>
<dbReference type="CDD" id="cd04088">
    <property type="entry name" value="EFG_mtEFG_II"/>
    <property type="match status" value="1"/>
</dbReference>
<feature type="binding site" evidence="8">
    <location>
        <begin position="303"/>
        <end position="307"/>
    </location>
    <ligand>
        <name>GTP</name>
        <dbReference type="ChEBI" id="CHEBI:37565"/>
    </ligand>
</feature>
<dbReference type="FunFam" id="3.30.70.870:FF:000001">
    <property type="entry name" value="Elongation factor G"/>
    <property type="match status" value="1"/>
</dbReference>
<evidence type="ECO:0000256" key="7">
    <source>
        <dbReference type="ARBA" id="ARBA00024731"/>
    </source>
</evidence>
<dbReference type="InterPro" id="IPR035649">
    <property type="entry name" value="EFG_V"/>
</dbReference>
<dbReference type="InterPro" id="IPR020568">
    <property type="entry name" value="Ribosomal_Su5_D2-typ_SF"/>
</dbReference>
<dbReference type="EMBL" id="PCWA01000080">
    <property type="protein sequence ID" value="PIQ88976.1"/>
    <property type="molecule type" value="Genomic_DNA"/>
</dbReference>
<keyword evidence="6 8" id="KW-0342">GTP-binding</keyword>
<dbReference type="FunFam" id="3.30.70.240:FF:000001">
    <property type="entry name" value="Elongation factor G"/>
    <property type="match status" value="1"/>
</dbReference>
<dbReference type="PANTHER" id="PTHR43261:SF1">
    <property type="entry name" value="RIBOSOME-RELEASING FACTOR 2, MITOCHONDRIAL"/>
    <property type="match status" value="1"/>
</dbReference>
<sequence>MLKKSKGEDSEYKNKFIAKEKELQELFAQNINLTKEIRNIELRTAAFLKDNKDKTEQLEIQKHQIIKLSEEIKGYLKSIAQYKKKEEENEWVPKKEFNKLNEEYTELEKELEQKEEKLNIYTHEIVQLKRLLKEGAEVVPPEENRELHDEGAKEEIPPPSAETLSRQQEAEQPVISQPEEKPKEELIAPKNEGVEKPEQAREDKEEKTAKAAGQEKAKKEALPVPAIGLEKIRNIGIMAHIDAGKTTLTERVLFYTGRSHKIGEVHEGAAVMDWMKQEQERGITITAAATTCFWKEARINIIDTPGHVDFTVEVERSLRVLDGAVAVFCAVGGVEPQSETVWHQSNKYKVPKIAFINKMDRIGADFFAVFNSIEDILGANAVPVEIPIGSEDNFRGVIDLIEMKAYMYNEDSLGKDYTTEDVPAECRAQADEYRHLMVEKALSFDEALMKKYLEQESAITGEEIKAAIRKGVISNKAVPVLCGTALKNKGVQKLLDAVILYLPSPLDVSAVEGHIAGEAEKTIRRKPDISEPLSALAFKVWADPHMGKLVYARIYSGYLATGSYVLNATKNKKERVGRIVLMHANQKENIEYAFAGDIVALIGLSNTITGDTLCSLDEPILLEAIEFPVPVVSLSIAPKSRKDQDKLGRALGRLTEEDPTFMVNSDEETNETILTGMGELHLEVIVSRLKEEFAVEVIVGRPKVAFRETVLRQAHAEGKYIRQTGGRGQYGHVVLEISPGDPKEGFQFVNSIKGGAIPQNFIPAVEKGIIEAMQKGVYAGYPVVNVRVNLVDGSFHDVDSSELAFKIAASMGFKDAFMKAQPVLLEPYMALEVSTPEEYANSVVGYICARRGKIINMENKGKQKIVLSEVPLSEMFGYASDLRSLSSGRANASMQFDKYQQVPGEIAQKIITEKKEREKKDQR</sequence>
<dbReference type="InterPro" id="IPR009022">
    <property type="entry name" value="EFG_III"/>
</dbReference>
<dbReference type="Pfam" id="PF03764">
    <property type="entry name" value="EFG_IV"/>
    <property type="match status" value="1"/>
</dbReference>
<proteinExistence type="inferred from homology"/>
<dbReference type="InterPro" id="IPR000795">
    <property type="entry name" value="T_Tr_GTP-bd_dom"/>
</dbReference>
<dbReference type="InterPro" id="IPR009000">
    <property type="entry name" value="Transl_B-barrel_sf"/>
</dbReference>
<dbReference type="SUPFAM" id="SSF50447">
    <property type="entry name" value="Translation proteins"/>
    <property type="match status" value="1"/>
</dbReference>
<feature type="coiled-coil region" evidence="9">
    <location>
        <begin position="23"/>
        <end position="131"/>
    </location>
</feature>
<dbReference type="SUPFAM" id="SSF52540">
    <property type="entry name" value="P-loop containing nucleoside triphosphate hydrolases"/>
    <property type="match status" value="1"/>
</dbReference>
<dbReference type="InterPro" id="IPR005517">
    <property type="entry name" value="Transl_elong_EFG/EF2_IV"/>
</dbReference>
<dbReference type="GO" id="GO:0005737">
    <property type="term" value="C:cytoplasm"/>
    <property type="evidence" value="ECO:0007669"/>
    <property type="project" value="UniProtKB-SubCell"/>
</dbReference>
<dbReference type="AlphaFoldDB" id="A0A2H0LX66"/>
<dbReference type="InterPro" id="IPR014721">
    <property type="entry name" value="Ribsml_uS5_D2-typ_fold_subgr"/>
</dbReference>
<evidence type="ECO:0000313" key="12">
    <source>
        <dbReference type="EMBL" id="PIQ88976.1"/>
    </source>
</evidence>
<dbReference type="GO" id="GO:0032790">
    <property type="term" value="P:ribosome disassembly"/>
    <property type="evidence" value="ECO:0007669"/>
    <property type="project" value="TreeGrafter"/>
</dbReference>
<dbReference type="PRINTS" id="PR00315">
    <property type="entry name" value="ELONGATNFCT"/>
</dbReference>
<dbReference type="FunFam" id="2.40.30.10:FF:000006">
    <property type="entry name" value="Elongation factor G"/>
    <property type="match status" value="1"/>
</dbReference>
<evidence type="ECO:0000256" key="2">
    <source>
        <dbReference type="ARBA" id="ARBA00017872"/>
    </source>
</evidence>
<dbReference type="Gene3D" id="2.40.30.10">
    <property type="entry name" value="Translation factors"/>
    <property type="match status" value="1"/>
</dbReference>
<dbReference type="InterPro" id="IPR005225">
    <property type="entry name" value="Small_GTP-bd"/>
</dbReference>
<feature type="domain" description="Tr-type G" evidence="11">
    <location>
        <begin position="230"/>
        <end position="506"/>
    </location>
</feature>
<keyword evidence="8" id="KW-0963">Cytoplasm</keyword>
<keyword evidence="3 8" id="KW-0547">Nucleotide-binding</keyword>
<dbReference type="InterPro" id="IPR047872">
    <property type="entry name" value="EFG_IV"/>
</dbReference>
<reference evidence="12 13" key="1">
    <citation type="submission" date="2017-09" db="EMBL/GenBank/DDBJ databases">
        <title>Depth-based differentiation of microbial function through sediment-hosted aquifers and enrichment of novel symbionts in the deep terrestrial subsurface.</title>
        <authorList>
            <person name="Probst A.J."/>
            <person name="Ladd B."/>
            <person name="Jarett J.K."/>
            <person name="Geller-Mcgrath D.E."/>
            <person name="Sieber C.M."/>
            <person name="Emerson J.B."/>
            <person name="Anantharaman K."/>
            <person name="Thomas B.C."/>
            <person name="Malmstrom R."/>
            <person name="Stieglmeier M."/>
            <person name="Klingl A."/>
            <person name="Woyke T."/>
            <person name="Ryan C.M."/>
            <person name="Banfield J.F."/>
        </authorList>
    </citation>
    <scope>NUCLEOTIDE SEQUENCE [LARGE SCALE GENOMIC DNA]</scope>
    <source>
        <strain evidence="12">CG11_big_fil_rev_8_21_14_0_20_42_13</strain>
    </source>
</reference>
<evidence type="ECO:0000259" key="11">
    <source>
        <dbReference type="PROSITE" id="PS51722"/>
    </source>
</evidence>
<dbReference type="FunFam" id="3.40.50.300:FF:000029">
    <property type="entry name" value="Elongation factor G"/>
    <property type="match status" value="1"/>
</dbReference>
<evidence type="ECO:0000256" key="5">
    <source>
        <dbReference type="ARBA" id="ARBA00022917"/>
    </source>
</evidence>
<feature type="binding site" evidence="8">
    <location>
        <begin position="357"/>
        <end position="360"/>
    </location>
    <ligand>
        <name>GTP</name>
        <dbReference type="ChEBI" id="CHEBI:37565"/>
    </ligand>
</feature>
<dbReference type="InterPro" id="IPR035647">
    <property type="entry name" value="EFG_III/V"/>
</dbReference>
<dbReference type="CDD" id="cd16262">
    <property type="entry name" value="EFG_III"/>
    <property type="match status" value="1"/>
</dbReference>
<evidence type="ECO:0000256" key="6">
    <source>
        <dbReference type="ARBA" id="ARBA00023134"/>
    </source>
</evidence>
<dbReference type="HAMAP" id="MF_00054_B">
    <property type="entry name" value="EF_G_EF_2_B"/>
    <property type="match status" value="1"/>
</dbReference>
<dbReference type="InterPro" id="IPR000640">
    <property type="entry name" value="EFG_V-like"/>
</dbReference>
<keyword evidence="9" id="KW-0175">Coiled coil</keyword>
<evidence type="ECO:0000256" key="9">
    <source>
        <dbReference type="SAM" id="Coils"/>
    </source>
</evidence>
<dbReference type="GO" id="GO:0003924">
    <property type="term" value="F:GTPase activity"/>
    <property type="evidence" value="ECO:0007669"/>
    <property type="project" value="InterPro"/>
</dbReference>
<dbReference type="SMART" id="SM00838">
    <property type="entry name" value="EFG_C"/>
    <property type="match status" value="1"/>
</dbReference>
<dbReference type="Pfam" id="PF00009">
    <property type="entry name" value="GTP_EFTU"/>
    <property type="match status" value="1"/>
</dbReference>
<dbReference type="Pfam" id="PF00679">
    <property type="entry name" value="EFG_C"/>
    <property type="match status" value="1"/>
</dbReference>
<dbReference type="Gene3D" id="3.30.70.240">
    <property type="match status" value="1"/>
</dbReference>
<dbReference type="InterPro" id="IPR004540">
    <property type="entry name" value="Transl_elong_EFG/EF2"/>
</dbReference>
<dbReference type="Proteomes" id="UP000229641">
    <property type="component" value="Unassembled WGS sequence"/>
</dbReference>
<evidence type="ECO:0000256" key="1">
    <source>
        <dbReference type="ARBA" id="ARBA00005870"/>
    </source>
</evidence>
<dbReference type="PROSITE" id="PS51722">
    <property type="entry name" value="G_TR_2"/>
    <property type="match status" value="1"/>
</dbReference>
<dbReference type="NCBIfam" id="NF009381">
    <property type="entry name" value="PRK12740.1-5"/>
    <property type="match status" value="1"/>
</dbReference>
<feature type="compositionally biased region" description="Basic and acidic residues" evidence="10">
    <location>
        <begin position="178"/>
        <end position="220"/>
    </location>
</feature>
<accession>A0A2H0LX66</accession>
<dbReference type="CDD" id="cd03713">
    <property type="entry name" value="EFG_mtEFG_C"/>
    <property type="match status" value="1"/>
</dbReference>
<keyword evidence="5 8" id="KW-0648">Protein biosynthesis</keyword>
<comment type="subcellular location">
    <subcellularLocation>
        <location evidence="8">Cytoplasm</location>
    </subcellularLocation>
</comment>
<gene>
    <name evidence="8 12" type="primary">fusA</name>
    <name evidence="12" type="ORF">COV72_05565</name>
</gene>
<dbReference type="SMART" id="SM00889">
    <property type="entry name" value="EFG_IV"/>
    <property type="match status" value="1"/>
</dbReference>
<dbReference type="InterPro" id="IPR027417">
    <property type="entry name" value="P-loop_NTPase"/>
</dbReference>
<dbReference type="InterPro" id="IPR053905">
    <property type="entry name" value="EF-G-like_DII"/>
</dbReference>
<dbReference type="SUPFAM" id="SSF54980">
    <property type="entry name" value="EF-G C-terminal domain-like"/>
    <property type="match status" value="2"/>
</dbReference>
<dbReference type="InterPro" id="IPR031157">
    <property type="entry name" value="G_TR_CS"/>
</dbReference>
<dbReference type="FunFam" id="3.30.230.10:FF:000003">
    <property type="entry name" value="Elongation factor G"/>
    <property type="match status" value="1"/>
</dbReference>
<dbReference type="PROSITE" id="PS00301">
    <property type="entry name" value="G_TR_1"/>
    <property type="match status" value="1"/>
</dbReference>
<evidence type="ECO:0000256" key="10">
    <source>
        <dbReference type="SAM" id="MobiDB-lite"/>
    </source>
</evidence>
<dbReference type="NCBIfam" id="TIGR00231">
    <property type="entry name" value="small_GTP"/>
    <property type="match status" value="1"/>
</dbReference>
<dbReference type="Pfam" id="PF22042">
    <property type="entry name" value="EF-G_D2"/>
    <property type="match status" value="1"/>
</dbReference>
<dbReference type="CDD" id="cd01886">
    <property type="entry name" value="EF-G"/>
    <property type="match status" value="1"/>
</dbReference>
<dbReference type="Gene3D" id="3.30.70.870">
    <property type="entry name" value="Elongation Factor G (Translational Gtpase), domain 3"/>
    <property type="match status" value="1"/>
</dbReference>
<dbReference type="Pfam" id="PF14492">
    <property type="entry name" value="EFG_III"/>
    <property type="match status" value="1"/>
</dbReference>
<feature type="compositionally biased region" description="Basic and acidic residues" evidence="10">
    <location>
        <begin position="139"/>
        <end position="156"/>
    </location>
</feature>
<protein>
    <recommendedName>
        <fullName evidence="2 8">Elongation factor G</fullName>
        <shortName evidence="8">EF-G</shortName>
    </recommendedName>
</protein>
<dbReference type="InterPro" id="IPR041095">
    <property type="entry name" value="EFG_II"/>
</dbReference>
<dbReference type="PANTHER" id="PTHR43261">
    <property type="entry name" value="TRANSLATION ELONGATION FACTOR G-RELATED"/>
    <property type="match status" value="1"/>
</dbReference>
<name>A0A2H0LX66_9BACT</name>
<comment type="caution">
    <text evidence="12">The sequence shown here is derived from an EMBL/GenBank/DDBJ whole genome shotgun (WGS) entry which is preliminary data.</text>
</comment>
<dbReference type="NCBIfam" id="TIGR00484">
    <property type="entry name" value="EF-G"/>
    <property type="match status" value="1"/>
</dbReference>
<dbReference type="Gene3D" id="3.30.230.10">
    <property type="match status" value="1"/>
</dbReference>
<evidence type="ECO:0000256" key="4">
    <source>
        <dbReference type="ARBA" id="ARBA00022768"/>
    </source>
</evidence>
<feature type="binding site" evidence="8">
    <location>
        <begin position="239"/>
        <end position="246"/>
    </location>
    <ligand>
        <name>GTP</name>
        <dbReference type="ChEBI" id="CHEBI:37565"/>
    </ligand>
</feature>
<evidence type="ECO:0000256" key="3">
    <source>
        <dbReference type="ARBA" id="ARBA00022741"/>
    </source>
</evidence>